<evidence type="ECO:0000259" key="6">
    <source>
        <dbReference type="PROSITE" id="PS50943"/>
    </source>
</evidence>
<dbReference type="Gene3D" id="3.40.50.2300">
    <property type="match status" value="2"/>
</dbReference>
<dbReference type="PROSITE" id="PS50943">
    <property type="entry name" value="HTH_CROC1"/>
    <property type="match status" value="1"/>
</dbReference>
<dbReference type="SUPFAM" id="SSF47413">
    <property type="entry name" value="lambda repressor-like DNA-binding domains"/>
    <property type="match status" value="1"/>
</dbReference>
<dbReference type="InterPro" id="IPR046335">
    <property type="entry name" value="LacI/GalR-like_sensor"/>
</dbReference>
<organism evidence="7 8">
    <name type="scientific">Leifsonia soli</name>
    <dbReference type="NCBI Taxonomy" id="582665"/>
    <lineage>
        <taxon>Bacteria</taxon>
        <taxon>Bacillati</taxon>
        <taxon>Actinomycetota</taxon>
        <taxon>Actinomycetes</taxon>
        <taxon>Micrococcales</taxon>
        <taxon>Microbacteriaceae</taxon>
        <taxon>Leifsonia</taxon>
    </lineage>
</organism>
<evidence type="ECO:0000256" key="4">
    <source>
        <dbReference type="SAM" id="MobiDB-lite"/>
    </source>
</evidence>
<dbReference type="Gene3D" id="1.10.260.40">
    <property type="entry name" value="lambda repressor-like DNA-binding domains"/>
    <property type="match status" value="1"/>
</dbReference>
<evidence type="ECO:0000256" key="1">
    <source>
        <dbReference type="ARBA" id="ARBA00023015"/>
    </source>
</evidence>
<protein>
    <submittedName>
        <fullName evidence="7">DNA-binding LacI/PurR family transcriptional regulator</fullName>
    </submittedName>
</protein>
<dbReference type="InterPro" id="IPR010982">
    <property type="entry name" value="Lambda_DNA-bd_dom_sf"/>
</dbReference>
<keyword evidence="3" id="KW-0804">Transcription</keyword>
<dbReference type="PROSITE" id="PS50932">
    <property type="entry name" value="HTH_LACI_2"/>
    <property type="match status" value="1"/>
</dbReference>
<dbReference type="InterPro" id="IPR000843">
    <property type="entry name" value="HTH_LacI"/>
</dbReference>
<keyword evidence="2 7" id="KW-0238">DNA-binding</keyword>
<dbReference type="PANTHER" id="PTHR30146">
    <property type="entry name" value="LACI-RELATED TRANSCRIPTIONAL REPRESSOR"/>
    <property type="match status" value="1"/>
</dbReference>
<keyword evidence="8" id="KW-1185">Reference proteome</keyword>
<feature type="domain" description="HTH lacI-type" evidence="5">
    <location>
        <begin position="22"/>
        <end position="76"/>
    </location>
</feature>
<dbReference type="SMART" id="SM00354">
    <property type="entry name" value="HTH_LACI"/>
    <property type="match status" value="1"/>
</dbReference>
<feature type="domain" description="HTH cro/C1-type" evidence="6">
    <location>
        <begin position="19"/>
        <end position="49"/>
    </location>
</feature>
<dbReference type="PANTHER" id="PTHR30146:SF155">
    <property type="entry name" value="ALANINE RACEMASE"/>
    <property type="match status" value="1"/>
</dbReference>
<dbReference type="Pfam" id="PF00356">
    <property type="entry name" value="LacI"/>
    <property type="match status" value="1"/>
</dbReference>
<dbReference type="GO" id="GO:0000976">
    <property type="term" value="F:transcription cis-regulatory region binding"/>
    <property type="evidence" value="ECO:0007669"/>
    <property type="project" value="TreeGrafter"/>
</dbReference>
<dbReference type="SUPFAM" id="SSF53822">
    <property type="entry name" value="Periplasmic binding protein-like I"/>
    <property type="match status" value="1"/>
</dbReference>
<feature type="region of interest" description="Disordered" evidence="4">
    <location>
        <begin position="318"/>
        <end position="350"/>
    </location>
</feature>
<dbReference type="CDD" id="cd01392">
    <property type="entry name" value="HTH_LacI"/>
    <property type="match status" value="1"/>
</dbReference>
<sequence>MGTGSGPDPASGAAREPGERRITIADVAARAGVSKSAVSFVFNGRRGLSEGTTDRIVRAARDLGWRPSSRARALSGQRPRTAGLVLRRDAAAASSDLVGFLHGIGSALAATGAVLVVRVVATDAEEREAYSAFAREAQVDVVLLAGLRVADDRPAALARLGLPFVSADSVGAADQGARMRQAIRHLAGIGHRRIALVADESLARSARWSAEFARESRLLGLDARVAWVSLSIPITVRDATAGLLDRAEPPTGIVYESDVLAAAGMQAALRRGLEVPHELSVIALDDGPVALVTNPALSVVRRDAEAWGRACGRLLANSGGGSPEDALPPAELIMRGSTAPPSPSNQERSR</sequence>
<proteinExistence type="predicted"/>
<reference evidence="7 8" key="1">
    <citation type="submission" date="2020-07" db="EMBL/GenBank/DDBJ databases">
        <title>Sequencing the genomes of 1000 actinobacteria strains.</title>
        <authorList>
            <person name="Klenk H.-P."/>
        </authorList>
    </citation>
    <scope>NUCLEOTIDE SEQUENCE [LARGE SCALE GENOMIC DNA]</scope>
    <source>
        <strain evidence="7 8">DSM 23871</strain>
    </source>
</reference>
<evidence type="ECO:0000313" key="8">
    <source>
        <dbReference type="Proteomes" id="UP000589620"/>
    </source>
</evidence>
<accession>A0A852T2H4</accession>
<comment type="caution">
    <text evidence="7">The sequence shown here is derived from an EMBL/GenBank/DDBJ whole genome shotgun (WGS) entry which is preliminary data.</text>
</comment>
<gene>
    <name evidence="7" type="ORF">BJ963_003365</name>
</gene>
<dbReference type="InterPro" id="IPR028082">
    <property type="entry name" value="Peripla_BP_I"/>
</dbReference>
<dbReference type="InterPro" id="IPR001387">
    <property type="entry name" value="Cro/C1-type_HTH"/>
</dbReference>
<dbReference type="Pfam" id="PF13377">
    <property type="entry name" value="Peripla_BP_3"/>
    <property type="match status" value="1"/>
</dbReference>
<evidence type="ECO:0000259" key="5">
    <source>
        <dbReference type="PROSITE" id="PS50932"/>
    </source>
</evidence>
<keyword evidence="1" id="KW-0805">Transcription regulation</keyword>
<dbReference type="RefSeq" id="WP_179457651.1">
    <property type="nucleotide sequence ID" value="NZ_BAAAPX010000001.1"/>
</dbReference>
<dbReference type="EMBL" id="JACCBJ010000001">
    <property type="protein sequence ID" value="NYD75846.1"/>
    <property type="molecule type" value="Genomic_DNA"/>
</dbReference>
<dbReference type="Proteomes" id="UP000589620">
    <property type="component" value="Unassembled WGS sequence"/>
</dbReference>
<dbReference type="GO" id="GO:0003700">
    <property type="term" value="F:DNA-binding transcription factor activity"/>
    <property type="evidence" value="ECO:0007669"/>
    <property type="project" value="TreeGrafter"/>
</dbReference>
<evidence type="ECO:0000313" key="7">
    <source>
        <dbReference type="EMBL" id="NYD75846.1"/>
    </source>
</evidence>
<evidence type="ECO:0000256" key="2">
    <source>
        <dbReference type="ARBA" id="ARBA00023125"/>
    </source>
</evidence>
<name>A0A852T2H4_9MICO</name>
<evidence type="ECO:0000256" key="3">
    <source>
        <dbReference type="ARBA" id="ARBA00023163"/>
    </source>
</evidence>
<dbReference type="AlphaFoldDB" id="A0A852T2H4"/>